<name>A0ABR2Z856_9AGAR</name>
<gene>
    <name evidence="1" type="ORF">AAF712_015885</name>
</gene>
<proteinExistence type="predicted"/>
<comment type="caution">
    <text evidence="1">The sequence shown here is derived from an EMBL/GenBank/DDBJ whole genome shotgun (WGS) entry which is preliminary data.</text>
</comment>
<dbReference type="Proteomes" id="UP001437256">
    <property type="component" value="Unassembled WGS sequence"/>
</dbReference>
<evidence type="ECO:0000313" key="1">
    <source>
        <dbReference type="EMBL" id="KAL0057473.1"/>
    </source>
</evidence>
<dbReference type="EMBL" id="JBBXMP010000524">
    <property type="protein sequence ID" value="KAL0057473.1"/>
    <property type="molecule type" value="Genomic_DNA"/>
</dbReference>
<reference evidence="1 2" key="1">
    <citation type="submission" date="2024-05" db="EMBL/GenBank/DDBJ databases">
        <title>A draft genome resource for the thread blight pathogen Marasmius tenuissimus strain MS-2.</title>
        <authorList>
            <person name="Yulfo-Soto G.E."/>
            <person name="Baruah I.K."/>
            <person name="Amoako-Attah I."/>
            <person name="Bukari Y."/>
            <person name="Meinhardt L.W."/>
            <person name="Bailey B.A."/>
            <person name="Cohen S.P."/>
        </authorList>
    </citation>
    <scope>NUCLEOTIDE SEQUENCE [LARGE SCALE GENOMIC DNA]</scope>
    <source>
        <strain evidence="1 2">MS-2</strain>
    </source>
</reference>
<evidence type="ECO:0000313" key="2">
    <source>
        <dbReference type="Proteomes" id="UP001437256"/>
    </source>
</evidence>
<protein>
    <submittedName>
        <fullName evidence="1">Uncharacterized protein</fullName>
    </submittedName>
</protein>
<keyword evidence="2" id="KW-1185">Reference proteome</keyword>
<accession>A0ABR2Z856</accession>
<sequence length="109" mass="12813">MFSRPLIEFVPFCDYDASRWGADAIITDLTKVWWDIRTALDTDYEKTGGKYGRAFLWTTYKHYSLYQMSLQYTYRRWLESVAGPFAIDVQVADYPYEPQKLPIKTTAST</sequence>
<organism evidence="1 2">
    <name type="scientific">Marasmius tenuissimus</name>
    <dbReference type="NCBI Taxonomy" id="585030"/>
    <lineage>
        <taxon>Eukaryota</taxon>
        <taxon>Fungi</taxon>
        <taxon>Dikarya</taxon>
        <taxon>Basidiomycota</taxon>
        <taxon>Agaricomycotina</taxon>
        <taxon>Agaricomycetes</taxon>
        <taxon>Agaricomycetidae</taxon>
        <taxon>Agaricales</taxon>
        <taxon>Marasmiineae</taxon>
        <taxon>Marasmiaceae</taxon>
        <taxon>Marasmius</taxon>
    </lineage>
</organism>